<dbReference type="PANTHER" id="PTHR10578">
    <property type="entry name" value="S -2-HYDROXY-ACID OXIDASE-RELATED"/>
    <property type="match status" value="1"/>
</dbReference>
<keyword evidence="2" id="KW-0285">Flavoprotein</keyword>
<keyword evidence="4" id="KW-0560">Oxidoreductase</keyword>
<dbReference type="InterPro" id="IPR000262">
    <property type="entry name" value="FMN-dep_DH"/>
</dbReference>
<accession>A0A2T0QZE3</accession>
<dbReference type="SUPFAM" id="SSF51412">
    <property type="entry name" value="Inosine monophosphate dehydrogenase (IMPDH)"/>
    <property type="match status" value="1"/>
</dbReference>
<dbReference type="InterPro" id="IPR013785">
    <property type="entry name" value="Aldolase_TIM"/>
</dbReference>
<keyword evidence="3" id="KW-0288">FMN</keyword>
<dbReference type="PANTHER" id="PTHR10578:SF107">
    <property type="entry name" value="2-HYDROXYACID OXIDASE 1"/>
    <property type="match status" value="1"/>
</dbReference>
<dbReference type="RefSeq" id="WP_146149524.1">
    <property type="nucleotide sequence ID" value="NZ_PVZF01000012.1"/>
</dbReference>
<evidence type="ECO:0000256" key="1">
    <source>
        <dbReference type="ARBA" id="ARBA00001917"/>
    </source>
</evidence>
<keyword evidence="7" id="KW-1185">Reference proteome</keyword>
<comment type="caution">
    <text evidence="6">The sequence shown here is derived from an EMBL/GenBank/DDBJ whole genome shotgun (WGS) entry which is preliminary data.</text>
</comment>
<dbReference type="Pfam" id="PF01070">
    <property type="entry name" value="FMN_dh"/>
    <property type="match status" value="1"/>
</dbReference>
<sequence length="77" mass="8280">IMNGADIVAALALGARFTLIGRAYLYGLMAGGRAGVDKTISILTDQITRTMRLLQVTSLDELTPAHVTQLQRLVPRA</sequence>
<evidence type="ECO:0000313" key="7">
    <source>
        <dbReference type="Proteomes" id="UP000238083"/>
    </source>
</evidence>
<dbReference type="EMBL" id="PVZF01000012">
    <property type="protein sequence ID" value="PRY11874.1"/>
    <property type="molecule type" value="Genomic_DNA"/>
</dbReference>
<dbReference type="AlphaFoldDB" id="A0A2T0QZE3"/>
<proteinExistence type="predicted"/>
<comment type="cofactor">
    <cofactor evidence="1">
        <name>FMN</name>
        <dbReference type="ChEBI" id="CHEBI:58210"/>
    </cofactor>
</comment>
<dbReference type="GO" id="GO:0016491">
    <property type="term" value="F:oxidoreductase activity"/>
    <property type="evidence" value="ECO:0007669"/>
    <property type="project" value="UniProtKB-KW"/>
</dbReference>
<dbReference type="InterPro" id="IPR037396">
    <property type="entry name" value="FMN_HAD"/>
</dbReference>
<evidence type="ECO:0000256" key="4">
    <source>
        <dbReference type="ARBA" id="ARBA00023002"/>
    </source>
</evidence>
<reference evidence="6 7" key="1">
    <citation type="submission" date="2018-03" db="EMBL/GenBank/DDBJ databases">
        <title>Genomic Encyclopedia of Archaeal and Bacterial Type Strains, Phase II (KMG-II): from individual species to whole genera.</title>
        <authorList>
            <person name="Goeker M."/>
        </authorList>
    </citation>
    <scope>NUCLEOTIDE SEQUENCE [LARGE SCALE GENOMIC DNA]</scope>
    <source>
        <strain evidence="6 7">DSM 19711</strain>
    </source>
</reference>
<protein>
    <submittedName>
        <fullName evidence="6">FMN-dependent dehydrogenase</fullName>
    </submittedName>
</protein>
<evidence type="ECO:0000256" key="3">
    <source>
        <dbReference type="ARBA" id="ARBA00022643"/>
    </source>
</evidence>
<dbReference type="Gene3D" id="3.20.20.70">
    <property type="entry name" value="Aldolase class I"/>
    <property type="match status" value="1"/>
</dbReference>
<evidence type="ECO:0000313" key="6">
    <source>
        <dbReference type="EMBL" id="PRY11874.1"/>
    </source>
</evidence>
<name>A0A2T0QZE3_9ACTN</name>
<feature type="domain" description="FMN hydroxy acid dehydrogenase" evidence="5">
    <location>
        <begin position="1"/>
        <end position="72"/>
    </location>
</feature>
<feature type="non-terminal residue" evidence="6">
    <location>
        <position position="1"/>
    </location>
</feature>
<organism evidence="6 7">
    <name type="scientific">Kineococcus rhizosphaerae</name>
    <dbReference type="NCBI Taxonomy" id="559628"/>
    <lineage>
        <taxon>Bacteria</taxon>
        <taxon>Bacillati</taxon>
        <taxon>Actinomycetota</taxon>
        <taxon>Actinomycetes</taxon>
        <taxon>Kineosporiales</taxon>
        <taxon>Kineosporiaceae</taxon>
        <taxon>Kineococcus</taxon>
    </lineage>
</organism>
<dbReference type="Proteomes" id="UP000238083">
    <property type="component" value="Unassembled WGS sequence"/>
</dbReference>
<gene>
    <name evidence="6" type="ORF">CLV37_112175</name>
</gene>
<dbReference type="OrthoDB" id="9770452at2"/>
<dbReference type="PROSITE" id="PS51349">
    <property type="entry name" value="FMN_HYDROXY_ACID_DH_2"/>
    <property type="match status" value="1"/>
</dbReference>
<evidence type="ECO:0000256" key="2">
    <source>
        <dbReference type="ARBA" id="ARBA00022630"/>
    </source>
</evidence>
<evidence type="ECO:0000259" key="5">
    <source>
        <dbReference type="PROSITE" id="PS51349"/>
    </source>
</evidence>